<protein>
    <submittedName>
        <fullName evidence="2">Uncharacterized protein</fullName>
    </submittedName>
</protein>
<dbReference type="Proteomes" id="UP000696485">
    <property type="component" value="Unassembled WGS sequence"/>
</dbReference>
<keyword evidence="3" id="KW-1185">Reference proteome</keyword>
<dbReference type="AlphaFoldDB" id="A0A9P5VL16"/>
<dbReference type="EMBL" id="JAAAUY010000429">
    <property type="protein sequence ID" value="KAF9330009.1"/>
    <property type="molecule type" value="Genomic_DNA"/>
</dbReference>
<comment type="caution">
    <text evidence="2">The sequence shown here is derived from an EMBL/GenBank/DDBJ whole genome shotgun (WGS) entry which is preliminary data.</text>
</comment>
<evidence type="ECO:0000313" key="2">
    <source>
        <dbReference type="EMBL" id="KAF9330009.1"/>
    </source>
</evidence>
<name>A0A9P5VL16_9FUNG</name>
<proteinExistence type="predicted"/>
<organism evidence="2 3">
    <name type="scientific">Podila minutissima</name>
    <dbReference type="NCBI Taxonomy" id="64525"/>
    <lineage>
        <taxon>Eukaryota</taxon>
        <taxon>Fungi</taxon>
        <taxon>Fungi incertae sedis</taxon>
        <taxon>Mucoromycota</taxon>
        <taxon>Mortierellomycotina</taxon>
        <taxon>Mortierellomycetes</taxon>
        <taxon>Mortierellales</taxon>
        <taxon>Mortierellaceae</taxon>
        <taxon>Podila</taxon>
    </lineage>
</organism>
<keyword evidence="1" id="KW-0732">Signal</keyword>
<evidence type="ECO:0000256" key="1">
    <source>
        <dbReference type="SAM" id="SignalP"/>
    </source>
</evidence>
<sequence length="353" mass="37819">MKILSISLGLAALVMTAAAAAAQDQVKVTPEQVAAFDPMAPLDVNVYYAWATTGTEAEIAAKAELMADSLSEVQFRARLLARFKTDIAAPPEFRSEDLPAVCQPHHLNRSARHLGYPGPDGRSLHARAAEMAKKFLDLVDTSIDDPSKLVAVGVDLSLAALESTLVALGAGTGLSGLLQPLASAIGAVRQVAKNIDQCLGGVSTMSVDDSYCYSIADLYRGLTQDVQNNTPALPASSSEELKRLAAGASTVLSLIAQNSIAAKNEDLFSVRSIFAADVLDEYRFELQRVAEEEKNEEWKQYAQLGLGVVSGMSNALEACVRVVSTPEEAREELAEDLALKEKMNEYEDEDAEQ</sequence>
<feature type="signal peptide" evidence="1">
    <location>
        <begin position="1"/>
        <end position="22"/>
    </location>
</feature>
<evidence type="ECO:0000313" key="3">
    <source>
        <dbReference type="Proteomes" id="UP000696485"/>
    </source>
</evidence>
<reference evidence="2" key="1">
    <citation type="journal article" date="2020" name="Fungal Divers.">
        <title>Resolving the Mortierellaceae phylogeny through synthesis of multi-gene phylogenetics and phylogenomics.</title>
        <authorList>
            <person name="Vandepol N."/>
            <person name="Liber J."/>
            <person name="Desiro A."/>
            <person name="Na H."/>
            <person name="Kennedy M."/>
            <person name="Barry K."/>
            <person name="Grigoriev I.V."/>
            <person name="Miller A.N."/>
            <person name="O'Donnell K."/>
            <person name="Stajich J.E."/>
            <person name="Bonito G."/>
        </authorList>
    </citation>
    <scope>NUCLEOTIDE SEQUENCE</scope>
    <source>
        <strain evidence="2">NVP1</strain>
    </source>
</reference>
<feature type="chain" id="PRO_5040130313" evidence="1">
    <location>
        <begin position="23"/>
        <end position="353"/>
    </location>
</feature>
<gene>
    <name evidence="2" type="ORF">BG006_006981</name>
</gene>
<accession>A0A9P5VL16</accession>